<gene>
    <name evidence="1" type="ORF">JS533_001750</name>
</gene>
<dbReference type="Proteomes" id="UP000710815">
    <property type="component" value="Unassembled WGS sequence"/>
</dbReference>
<organism evidence="1 2">
    <name type="scientific">Bifidobacterium amazonense</name>
    <dbReference type="NCBI Taxonomy" id="2809027"/>
    <lineage>
        <taxon>Bacteria</taxon>
        <taxon>Bacillati</taxon>
        <taxon>Actinomycetota</taxon>
        <taxon>Actinomycetes</taxon>
        <taxon>Bifidobacteriales</taxon>
        <taxon>Bifidobacteriaceae</taxon>
        <taxon>Bifidobacterium</taxon>
    </lineage>
</organism>
<dbReference type="EMBL" id="JAFEJT020000004">
    <property type="protein sequence ID" value="MCH9275013.1"/>
    <property type="molecule type" value="Genomic_DNA"/>
</dbReference>
<proteinExistence type="predicted"/>
<protein>
    <submittedName>
        <fullName evidence="1">Uncharacterized protein</fullName>
    </submittedName>
</protein>
<reference evidence="1 2" key="1">
    <citation type="journal article" date="2021" name="Environ. Microbiol.">
        <title>Genetic insights into the dark matter of the mammalian gut microbiota through targeted genome reconstruction.</title>
        <authorList>
            <person name="Lugli G.A."/>
            <person name="Alessandri G."/>
            <person name="Milani C."/>
            <person name="Viappiani A."/>
            <person name="Fontana F."/>
            <person name="Tarracchini C."/>
            <person name="Mancabelli L."/>
            <person name="Argentini C."/>
            <person name="Ruiz L."/>
            <person name="Margolles A."/>
            <person name="van Sinderen D."/>
            <person name="Turroni F."/>
            <person name="Ventura M."/>
        </authorList>
    </citation>
    <scope>NUCLEOTIDE SEQUENCE [LARGE SCALE GENOMIC DNA]</scope>
    <source>
        <strain evidence="1 2">MA1</strain>
    </source>
</reference>
<evidence type="ECO:0000313" key="2">
    <source>
        <dbReference type="Proteomes" id="UP000710815"/>
    </source>
</evidence>
<name>A0ABS9VSF5_9BIFI</name>
<keyword evidence="2" id="KW-1185">Reference proteome</keyword>
<dbReference type="RefSeq" id="WP_241512846.1">
    <property type="nucleotide sequence ID" value="NZ_JAFEJT020000004.1"/>
</dbReference>
<sequence>MIFHNYWPDPKATSLPAVSAGNGTVTRVDTSRNGLYGFNLMGSDADGCQTRFIINEWATATPSTSLVMVSNVYRSSTTAIRSGYSMIVGTSATDGKWTQLGADGGIPKKGTTQLVVPFTLPSSGTTQVVFTSPLTVGEAASYTNLMLMTAADWTAWQAWTDNPGRLYGDLMPLT</sequence>
<evidence type="ECO:0000313" key="1">
    <source>
        <dbReference type="EMBL" id="MCH9275013.1"/>
    </source>
</evidence>
<comment type="caution">
    <text evidence="1">The sequence shown here is derived from an EMBL/GenBank/DDBJ whole genome shotgun (WGS) entry which is preliminary data.</text>
</comment>
<accession>A0ABS9VSF5</accession>
<reference evidence="1 2" key="2">
    <citation type="journal article" date="2021" name="Syst. Appl. Microbiol.">
        <title>Phylogenetic classification of ten novel species belonging to the genus Bifidobacterium comprising B. phasiani sp. nov., B. pongonis sp. nov., B. saguinibicoloris sp. nov., B. colobi sp. nov., B. simiiventris sp. nov., B. santillanense sp. nov., B. miconis sp. nov., B. amazonense sp. nov., B. pluvialisilvae sp. nov., and B. miconisargentati sp. nov.</title>
        <authorList>
            <person name="Lugli G.A."/>
            <person name="Calvete-Torre I."/>
            <person name="Alessandri G."/>
            <person name="Milani C."/>
            <person name="Turroni F."/>
            <person name="Laiolo P."/>
            <person name="Ossiprandi M.C."/>
            <person name="Margolles A."/>
            <person name="Ruiz L."/>
            <person name="Ventura M."/>
        </authorList>
    </citation>
    <scope>NUCLEOTIDE SEQUENCE [LARGE SCALE GENOMIC DNA]</scope>
    <source>
        <strain evidence="1 2">MA1</strain>
    </source>
</reference>